<reference evidence="2 3" key="1">
    <citation type="submission" date="2016-10" db="EMBL/GenBank/DDBJ databases">
        <authorList>
            <person name="de Groot N.N."/>
        </authorList>
    </citation>
    <scope>NUCLEOTIDE SEQUENCE [LARGE SCALE GENOMIC DNA]</scope>
    <source>
        <strain evidence="2 3">CGMCC 4.5506</strain>
    </source>
</reference>
<keyword evidence="3" id="KW-1185">Reference proteome</keyword>
<protein>
    <submittedName>
        <fullName evidence="2">Uncharacterized protein</fullName>
    </submittedName>
</protein>
<organism evidence="2 3">
    <name type="scientific">Prauserella marina</name>
    <dbReference type="NCBI Taxonomy" id="530584"/>
    <lineage>
        <taxon>Bacteria</taxon>
        <taxon>Bacillati</taxon>
        <taxon>Actinomycetota</taxon>
        <taxon>Actinomycetes</taxon>
        <taxon>Pseudonocardiales</taxon>
        <taxon>Pseudonocardiaceae</taxon>
        <taxon>Prauserella</taxon>
    </lineage>
</organism>
<dbReference type="STRING" id="530584.SAMN05421630_102626"/>
<accession>A0A1G6MPM4</accession>
<proteinExistence type="predicted"/>
<evidence type="ECO:0000313" key="2">
    <source>
        <dbReference type="EMBL" id="SDC57184.1"/>
    </source>
</evidence>
<gene>
    <name evidence="2" type="ORF">SAMN05421630_102626</name>
</gene>
<evidence type="ECO:0000313" key="3">
    <source>
        <dbReference type="Proteomes" id="UP000199494"/>
    </source>
</evidence>
<sequence>MAHDDTLDRLLQAWRDDIDSEPCPVISEVALPRQTRRRLPRGDAGHAGQQHRNGTRRTGKTSTSP</sequence>
<evidence type="ECO:0000256" key="1">
    <source>
        <dbReference type="SAM" id="MobiDB-lite"/>
    </source>
</evidence>
<dbReference type="AlphaFoldDB" id="A0A1G6MPM4"/>
<dbReference type="Proteomes" id="UP000199494">
    <property type="component" value="Unassembled WGS sequence"/>
</dbReference>
<feature type="region of interest" description="Disordered" evidence="1">
    <location>
        <begin position="17"/>
        <end position="65"/>
    </location>
</feature>
<dbReference type="EMBL" id="FMZE01000002">
    <property type="protein sequence ID" value="SDC57184.1"/>
    <property type="molecule type" value="Genomic_DNA"/>
</dbReference>
<name>A0A1G6MPM4_9PSEU</name>